<comment type="caution">
    <text evidence="3">The sequence shown here is derived from an EMBL/GenBank/DDBJ whole genome shotgun (WGS) entry which is preliminary data.</text>
</comment>
<feature type="compositionally biased region" description="Low complexity" evidence="1">
    <location>
        <begin position="27"/>
        <end position="37"/>
    </location>
</feature>
<accession>A0ABV6J0B1</accession>
<dbReference type="RefSeq" id="WP_377056479.1">
    <property type="nucleotide sequence ID" value="NZ_JBHLVZ010000098.1"/>
</dbReference>
<evidence type="ECO:0000256" key="1">
    <source>
        <dbReference type="SAM" id="MobiDB-lite"/>
    </source>
</evidence>
<feature type="region of interest" description="Disordered" evidence="1">
    <location>
        <begin position="27"/>
        <end position="60"/>
    </location>
</feature>
<gene>
    <name evidence="3" type="ORF">ACFFIC_27530</name>
</gene>
<reference evidence="3 4" key="1">
    <citation type="submission" date="2024-09" db="EMBL/GenBank/DDBJ databases">
        <authorList>
            <person name="Sun Q."/>
            <person name="Mori K."/>
        </authorList>
    </citation>
    <scope>NUCLEOTIDE SEQUENCE [LARGE SCALE GENOMIC DNA]</scope>
    <source>
        <strain evidence="3 4">CCM 7468</strain>
    </source>
</reference>
<dbReference type="EMBL" id="JBHLVZ010000098">
    <property type="protein sequence ID" value="MFC0389267.1"/>
    <property type="molecule type" value="Genomic_DNA"/>
</dbReference>
<keyword evidence="2" id="KW-0732">Signal</keyword>
<evidence type="ECO:0000256" key="2">
    <source>
        <dbReference type="SAM" id="SignalP"/>
    </source>
</evidence>
<feature type="signal peptide" evidence="2">
    <location>
        <begin position="1"/>
        <end position="27"/>
    </location>
</feature>
<sequence>MRAKTRLLVAALALAPFSAAPLGTAQAQTGTAGAPPAAVTPSARDANPVTPTPQAPDMPTYLGMLDRGITDLRQEISRAEAGGSRPTQAGATSPEMVHLMQKVRESWQIAERAPRGFNGNAAYDQTMRDMRARFSEVGPQHAQAPEAIESARGALQSLEKLRQAAAASAPS</sequence>
<keyword evidence="4" id="KW-1185">Reference proteome</keyword>
<proteinExistence type="predicted"/>
<feature type="chain" id="PRO_5045101200" evidence="2">
    <location>
        <begin position="28"/>
        <end position="171"/>
    </location>
</feature>
<evidence type="ECO:0000313" key="4">
    <source>
        <dbReference type="Proteomes" id="UP001589789"/>
    </source>
</evidence>
<organism evidence="3 4">
    <name type="scientific">Muricoccus vinaceus</name>
    <dbReference type="NCBI Taxonomy" id="424704"/>
    <lineage>
        <taxon>Bacteria</taxon>
        <taxon>Pseudomonadati</taxon>
        <taxon>Pseudomonadota</taxon>
        <taxon>Alphaproteobacteria</taxon>
        <taxon>Acetobacterales</taxon>
        <taxon>Roseomonadaceae</taxon>
        <taxon>Muricoccus</taxon>
    </lineage>
</organism>
<evidence type="ECO:0000313" key="3">
    <source>
        <dbReference type="EMBL" id="MFC0389267.1"/>
    </source>
</evidence>
<name>A0ABV6J0B1_9PROT</name>
<protein>
    <submittedName>
        <fullName evidence="3">Uncharacterized protein</fullName>
    </submittedName>
</protein>
<dbReference type="Proteomes" id="UP001589789">
    <property type="component" value="Unassembled WGS sequence"/>
</dbReference>